<sequence>MKGLALIKSEVKTAIMKMNKPRCQHLHFDKATDDLKSWLEIQAREYQLKNLLAHAEDGVIWGEFRGQNYELATSGEAFPQLTQLRFSTLQQCRTFGKNAEVMLWKVGQDDWKARSIQDSHLSEKDYIPEDQILWGTKAEKESNGFTLVSDGSQGLRHGVPLSNIRDKFKNGKRLLRLTVRHYIEYSCDGVARIYLSRVVNLFADKGS</sequence>
<dbReference type="STRING" id="1173027.Mic7113_2629"/>
<dbReference type="InterPro" id="IPR023815">
    <property type="entry name" value="CRISPR-assoc_Csx19"/>
</dbReference>
<dbReference type="EMBL" id="CP003630">
    <property type="protein sequence ID" value="AFZ18419.1"/>
    <property type="molecule type" value="Genomic_DNA"/>
</dbReference>
<name>K9WF70_9CYAN</name>
<reference evidence="1 2" key="1">
    <citation type="submission" date="2012-06" db="EMBL/GenBank/DDBJ databases">
        <title>Finished chromosome of genome of Microcoleus sp. PCC 7113.</title>
        <authorList>
            <consortium name="US DOE Joint Genome Institute"/>
            <person name="Gugger M."/>
            <person name="Coursin T."/>
            <person name="Rippka R."/>
            <person name="Tandeau De Marsac N."/>
            <person name="Huntemann M."/>
            <person name="Wei C.-L."/>
            <person name="Han J."/>
            <person name="Detter J.C."/>
            <person name="Han C."/>
            <person name="Tapia R."/>
            <person name="Chen A."/>
            <person name="Kyrpides N."/>
            <person name="Mavromatis K."/>
            <person name="Markowitz V."/>
            <person name="Szeto E."/>
            <person name="Ivanova N."/>
            <person name="Pagani I."/>
            <person name="Pati A."/>
            <person name="Goodwin L."/>
            <person name="Nordberg H.P."/>
            <person name="Cantor M.N."/>
            <person name="Hua S.X."/>
            <person name="Woyke T."/>
            <person name="Kerfeld C.A."/>
        </authorList>
    </citation>
    <scope>NUCLEOTIDE SEQUENCE [LARGE SCALE GENOMIC DNA]</scope>
    <source>
        <strain evidence="1 2">PCC 7113</strain>
    </source>
</reference>
<dbReference type="AlphaFoldDB" id="K9WF70"/>
<gene>
    <name evidence="1" type="ORF">Mic7113_2629</name>
</gene>
<dbReference type="eggNOG" id="ENOG503281V">
    <property type="taxonomic scope" value="Bacteria"/>
</dbReference>
<protein>
    <submittedName>
        <fullName evidence="1">CRISPR-associated protein, TIGR03984 family</fullName>
    </submittedName>
</protein>
<evidence type="ECO:0000313" key="2">
    <source>
        <dbReference type="Proteomes" id="UP000010471"/>
    </source>
</evidence>
<proteinExistence type="predicted"/>
<dbReference type="Proteomes" id="UP000010471">
    <property type="component" value="Chromosome"/>
</dbReference>
<dbReference type="HOGENOM" id="CLU_1452018_0_0_3"/>
<keyword evidence="2" id="KW-1185">Reference proteome</keyword>
<accession>K9WF70</accession>
<dbReference type="NCBIfam" id="TIGR03984">
    <property type="entry name" value="CRISPR-associated protein Csx19"/>
    <property type="match status" value="1"/>
</dbReference>
<dbReference type="KEGG" id="mic:Mic7113_2629"/>
<organism evidence="1 2">
    <name type="scientific">Allocoleopsis franciscana PCC 7113</name>
    <dbReference type="NCBI Taxonomy" id="1173027"/>
    <lineage>
        <taxon>Bacteria</taxon>
        <taxon>Bacillati</taxon>
        <taxon>Cyanobacteriota</taxon>
        <taxon>Cyanophyceae</taxon>
        <taxon>Coleofasciculales</taxon>
        <taxon>Coleofasciculaceae</taxon>
        <taxon>Allocoleopsis</taxon>
        <taxon>Allocoleopsis franciscana</taxon>
    </lineage>
</organism>
<evidence type="ECO:0000313" key="1">
    <source>
        <dbReference type="EMBL" id="AFZ18419.1"/>
    </source>
</evidence>